<gene>
    <name evidence="1" type="ORF">DSM5745_08674</name>
</gene>
<evidence type="ECO:0000313" key="1">
    <source>
        <dbReference type="EMBL" id="RDW68914.1"/>
    </source>
</evidence>
<accession>A0A3D8R526</accession>
<proteinExistence type="predicted"/>
<evidence type="ECO:0000313" key="2">
    <source>
        <dbReference type="Proteomes" id="UP000256690"/>
    </source>
</evidence>
<protein>
    <submittedName>
        <fullName evidence="1">Uncharacterized protein</fullName>
    </submittedName>
</protein>
<reference evidence="1 2" key="1">
    <citation type="journal article" date="2018" name="IMA Fungus">
        <title>IMA Genome-F 9: Draft genome sequence of Annulohypoxylon stygium, Aspergillus mulundensis, Berkeleyomyces basicola (syn. Thielaviopsis basicola), Ceratocystis smalleyi, two Cercospora beticola strains, Coleophoma cylindrospora, Fusarium fracticaudum, Phialophora cf. hyalina, and Morchella septimelata.</title>
        <authorList>
            <person name="Wingfield B.D."/>
            <person name="Bills G.F."/>
            <person name="Dong Y."/>
            <person name="Huang W."/>
            <person name="Nel W.J."/>
            <person name="Swalarsk-Parry B.S."/>
            <person name="Vaghefi N."/>
            <person name="Wilken P.M."/>
            <person name="An Z."/>
            <person name="de Beer Z.W."/>
            <person name="De Vos L."/>
            <person name="Chen L."/>
            <person name="Duong T.A."/>
            <person name="Gao Y."/>
            <person name="Hammerbacher A."/>
            <person name="Kikkert J.R."/>
            <person name="Li Y."/>
            <person name="Li H."/>
            <person name="Li K."/>
            <person name="Li Q."/>
            <person name="Liu X."/>
            <person name="Ma X."/>
            <person name="Naidoo K."/>
            <person name="Pethybridge S.J."/>
            <person name="Sun J."/>
            <person name="Steenkamp E.T."/>
            <person name="van der Nest M.A."/>
            <person name="van Wyk S."/>
            <person name="Wingfield M.J."/>
            <person name="Xiong C."/>
            <person name="Yue Q."/>
            <person name="Zhang X."/>
        </authorList>
    </citation>
    <scope>NUCLEOTIDE SEQUENCE [LARGE SCALE GENOMIC DNA]</scope>
    <source>
        <strain evidence="1 2">DSM 5745</strain>
    </source>
</reference>
<organism evidence="1 2">
    <name type="scientific">Aspergillus mulundensis</name>
    <dbReference type="NCBI Taxonomy" id="1810919"/>
    <lineage>
        <taxon>Eukaryota</taxon>
        <taxon>Fungi</taxon>
        <taxon>Dikarya</taxon>
        <taxon>Ascomycota</taxon>
        <taxon>Pezizomycotina</taxon>
        <taxon>Eurotiomycetes</taxon>
        <taxon>Eurotiomycetidae</taxon>
        <taxon>Eurotiales</taxon>
        <taxon>Aspergillaceae</taxon>
        <taxon>Aspergillus</taxon>
        <taxon>Aspergillus subgen. Nidulantes</taxon>
    </lineage>
</organism>
<sequence>MSWASLPHAIRCLILKKIALLPGPGHGHQQPSYIKLQKELAGYVSSHALTQHKMCVLLGRAVLSSSLQ</sequence>
<dbReference type="GeneID" id="38119044"/>
<name>A0A3D8R526_9EURO</name>
<comment type="caution">
    <text evidence="1">The sequence shown here is derived from an EMBL/GenBank/DDBJ whole genome shotgun (WGS) entry which is preliminary data.</text>
</comment>
<dbReference type="EMBL" id="PVWQ01000011">
    <property type="protein sequence ID" value="RDW68914.1"/>
    <property type="molecule type" value="Genomic_DNA"/>
</dbReference>
<dbReference type="AlphaFoldDB" id="A0A3D8R526"/>
<dbReference type="RefSeq" id="XP_026600703.1">
    <property type="nucleotide sequence ID" value="XM_026750690.1"/>
</dbReference>
<keyword evidence="2" id="KW-1185">Reference proteome</keyword>
<dbReference type="Proteomes" id="UP000256690">
    <property type="component" value="Unassembled WGS sequence"/>
</dbReference>